<dbReference type="SUPFAM" id="SSF51735">
    <property type="entry name" value="NAD(P)-binding Rossmann-fold domains"/>
    <property type="match status" value="1"/>
</dbReference>
<dbReference type="CDD" id="cd12186">
    <property type="entry name" value="LDH"/>
    <property type="match status" value="1"/>
</dbReference>
<evidence type="ECO:0000313" key="7">
    <source>
        <dbReference type="EMBL" id="OQQ92379.1"/>
    </source>
</evidence>
<dbReference type="GO" id="GO:0008720">
    <property type="term" value="F:D-lactate dehydrogenase (NAD+) activity"/>
    <property type="evidence" value="ECO:0007669"/>
    <property type="project" value="TreeGrafter"/>
</dbReference>
<dbReference type="Pfam" id="PF00389">
    <property type="entry name" value="2-Hacid_dh"/>
    <property type="match status" value="1"/>
</dbReference>
<comment type="caution">
    <text evidence="7">The sequence shown here is derived from an EMBL/GenBank/DDBJ whole genome shotgun (WGS) entry which is preliminary data.</text>
</comment>
<dbReference type="SUPFAM" id="SSF52283">
    <property type="entry name" value="Formate/glycerate dehydrogenase catalytic domain-like"/>
    <property type="match status" value="1"/>
</dbReference>
<proteinExistence type="inferred from homology"/>
<dbReference type="PANTHER" id="PTHR43026:SF1">
    <property type="entry name" value="2-HYDROXYACID DEHYDROGENASE HOMOLOG 1-RELATED"/>
    <property type="match status" value="1"/>
</dbReference>
<dbReference type="GO" id="GO:0051287">
    <property type="term" value="F:NAD binding"/>
    <property type="evidence" value="ECO:0007669"/>
    <property type="project" value="InterPro"/>
</dbReference>
<reference evidence="7 8" key="1">
    <citation type="submission" date="2017-03" db="EMBL/GenBank/DDBJ databases">
        <title>Phylogenomics and comparative genomics of Lactobacillus salivarius, a mammalian gut commensal.</title>
        <authorList>
            <person name="Harris H.M."/>
        </authorList>
    </citation>
    <scope>NUCLEOTIDE SEQUENCE [LARGE SCALE GENOMIC DNA]</scope>
    <source>
        <strain evidence="7 8">JCM 1047</strain>
    </source>
</reference>
<dbReference type="FunFam" id="3.40.50.720:FF:000041">
    <property type="entry name" value="D-3-phosphoglycerate dehydrogenase"/>
    <property type="match status" value="1"/>
</dbReference>
<evidence type="ECO:0000256" key="3">
    <source>
        <dbReference type="ARBA" id="ARBA00023027"/>
    </source>
</evidence>
<dbReference type="InterPro" id="IPR036291">
    <property type="entry name" value="NAD(P)-bd_dom_sf"/>
</dbReference>
<dbReference type="Pfam" id="PF02826">
    <property type="entry name" value="2-Hacid_dh_C"/>
    <property type="match status" value="1"/>
</dbReference>
<keyword evidence="3" id="KW-0520">NAD</keyword>
<gene>
    <name evidence="7" type="ORF">B6U56_00505</name>
</gene>
<dbReference type="RefSeq" id="WP_003705063.1">
    <property type="nucleotide sequence ID" value="NZ_NBEF01000005.1"/>
</dbReference>
<dbReference type="Gene3D" id="3.40.50.720">
    <property type="entry name" value="NAD(P)-binding Rossmann-like Domain"/>
    <property type="match status" value="2"/>
</dbReference>
<protein>
    <submittedName>
        <fullName evidence="7">D-2-hydroxyisocaproate dehydrogenase</fullName>
    </submittedName>
</protein>
<dbReference type="AlphaFoldDB" id="A0A1V9RH81"/>
<dbReference type="GO" id="GO:0004617">
    <property type="term" value="F:phosphoglycerate dehydrogenase activity"/>
    <property type="evidence" value="ECO:0007669"/>
    <property type="project" value="UniProtKB-ARBA"/>
</dbReference>
<dbReference type="GO" id="GO:0047545">
    <property type="term" value="F:(S)-2-hydroxyglutarate dehydrogenase activity"/>
    <property type="evidence" value="ECO:0007669"/>
    <property type="project" value="UniProtKB-ARBA"/>
</dbReference>
<accession>A0A1V9RH81</accession>
<keyword evidence="2 4" id="KW-0560">Oxidoreductase</keyword>
<comment type="similarity">
    <text evidence="1 4">Belongs to the D-isomer specific 2-hydroxyacid dehydrogenase family.</text>
</comment>
<dbReference type="InterPro" id="IPR006139">
    <property type="entry name" value="D-isomer_2_OHA_DH_cat_dom"/>
</dbReference>
<dbReference type="InterPro" id="IPR006140">
    <property type="entry name" value="D-isomer_DH_NAD-bd"/>
</dbReference>
<evidence type="ECO:0000313" key="8">
    <source>
        <dbReference type="Proteomes" id="UP000192575"/>
    </source>
</evidence>
<dbReference type="PANTHER" id="PTHR43026">
    <property type="entry name" value="2-HYDROXYACID DEHYDROGENASE HOMOLOG 1-RELATED"/>
    <property type="match status" value="1"/>
</dbReference>
<dbReference type="PROSITE" id="PS00670">
    <property type="entry name" value="D_2_HYDROXYACID_DH_2"/>
    <property type="match status" value="1"/>
</dbReference>
<evidence type="ECO:0000259" key="5">
    <source>
        <dbReference type="Pfam" id="PF00389"/>
    </source>
</evidence>
<feature type="domain" description="D-isomer specific 2-hydroxyacid dehydrogenase NAD-binding" evidence="6">
    <location>
        <begin position="111"/>
        <end position="297"/>
    </location>
</feature>
<dbReference type="EMBL" id="NBEF01000005">
    <property type="protein sequence ID" value="OQQ92379.1"/>
    <property type="molecule type" value="Genomic_DNA"/>
</dbReference>
<name>A0A1V9RH81_9LACO</name>
<dbReference type="GO" id="GO:0006564">
    <property type="term" value="P:L-serine biosynthetic process"/>
    <property type="evidence" value="ECO:0007669"/>
    <property type="project" value="UniProtKB-ARBA"/>
</dbReference>
<evidence type="ECO:0000256" key="1">
    <source>
        <dbReference type="ARBA" id="ARBA00005854"/>
    </source>
</evidence>
<evidence type="ECO:0000256" key="2">
    <source>
        <dbReference type="ARBA" id="ARBA00023002"/>
    </source>
</evidence>
<sequence length="330" mass="36463">MKVICYAVAPLEDSYIKNWAKKNDVEVKILREDLNEKTVHLAEGFDGISSEGIEPVTEEVYDQLAKFGLKQLAVRQVGFDNQDLEAAKKYGIKITNVASYSPRAIAEMGVTHAMYLLRQVGIYYNRMNHGNFNFEERTLSREIFNCTIGLIGGGHIGGATAQIYSSLGAKVLLFDPYYDAALEPFVEYTDLDTIFKKSDIISLHTPLLPSTTNIINSESISKMEKQPILINMARGGLVDTSALIDALKSGKISGAGLDTLANEAEFFGKEHVKESDLPDDYKELVNMDNVLITPHVAFFTKLAVKNSIEIALNDMKSIINGKGSKNIVNL</sequence>
<feature type="domain" description="D-isomer specific 2-hydroxyacid dehydrogenase catalytic" evidence="5">
    <location>
        <begin position="12"/>
        <end position="329"/>
    </location>
</feature>
<dbReference type="InterPro" id="IPR058205">
    <property type="entry name" value="D-LDH-like"/>
</dbReference>
<dbReference type="InterPro" id="IPR029753">
    <property type="entry name" value="D-isomer_DH_CS"/>
</dbReference>
<dbReference type="Proteomes" id="UP000192575">
    <property type="component" value="Unassembled WGS sequence"/>
</dbReference>
<organism evidence="7 8">
    <name type="scientific">Ligilactobacillus salivarius</name>
    <dbReference type="NCBI Taxonomy" id="1624"/>
    <lineage>
        <taxon>Bacteria</taxon>
        <taxon>Bacillati</taxon>
        <taxon>Bacillota</taxon>
        <taxon>Bacilli</taxon>
        <taxon>Lactobacillales</taxon>
        <taxon>Lactobacillaceae</taxon>
        <taxon>Ligilactobacillus</taxon>
    </lineage>
</organism>
<evidence type="ECO:0000256" key="4">
    <source>
        <dbReference type="RuleBase" id="RU003719"/>
    </source>
</evidence>
<evidence type="ECO:0000259" key="6">
    <source>
        <dbReference type="Pfam" id="PF02826"/>
    </source>
</evidence>